<organism evidence="3 4">
    <name type="scientific">Cercophora samala</name>
    <dbReference type="NCBI Taxonomy" id="330535"/>
    <lineage>
        <taxon>Eukaryota</taxon>
        <taxon>Fungi</taxon>
        <taxon>Dikarya</taxon>
        <taxon>Ascomycota</taxon>
        <taxon>Pezizomycotina</taxon>
        <taxon>Sordariomycetes</taxon>
        <taxon>Sordariomycetidae</taxon>
        <taxon>Sordariales</taxon>
        <taxon>Lasiosphaeriaceae</taxon>
        <taxon>Cercophora</taxon>
    </lineage>
</organism>
<reference evidence="3" key="1">
    <citation type="submission" date="2023-06" db="EMBL/GenBank/DDBJ databases">
        <title>Genome-scale phylogeny and comparative genomics of the fungal order Sordariales.</title>
        <authorList>
            <consortium name="Lawrence Berkeley National Laboratory"/>
            <person name="Hensen N."/>
            <person name="Bonometti L."/>
            <person name="Westerberg I."/>
            <person name="Brannstrom I.O."/>
            <person name="Guillou S."/>
            <person name="Cros-Aarteil S."/>
            <person name="Calhoun S."/>
            <person name="Haridas S."/>
            <person name="Kuo A."/>
            <person name="Mondo S."/>
            <person name="Pangilinan J."/>
            <person name="Riley R."/>
            <person name="Labutti K."/>
            <person name="Andreopoulos B."/>
            <person name="Lipzen A."/>
            <person name="Chen C."/>
            <person name="Yanf M."/>
            <person name="Daum C."/>
            <person name="Ng V."/>
            <person name="Clum A."/>
            <person name="Steindorff A."/>
            <person name="Ohm R."/>
            <person name="Martin F."/>
            <person name="Silar P."/>
            <person name="Natvig D."/>
            <person name="Lalanne C."/>
            <person name="Gautier V."/>
            <person name="Ament-Velasquez S.L."/>
            <person name="Kruys A."/>
            <person name="Hutchinson M.I."/>
            <person name="Powell A.J."/>
            <person name="Barry K."/>
            <person name="Miller A.N."/>
            <person name="Grigoriev I.V."/>
            <person name="Debuchy R."/>
            <person name="Gladieux P."/>
            <person name="Thoren M.H."/>
            <person name="Johannesson H."/>
        </authorList>
    </citation>
    <scope>NUCLEOTIDE SEQUENCE</scope>
    <source>
        <strain evidence="3">CBS 307.81</strain>
    </source>
</reference>
<dbReference type="EMBL" id="JAULSY010000124">
    <property type="protein sequence ID" value="KAK0663976.1"/>
    <property type="molecule type" value="Genomic_DNA"/>
</dbReference>
<evidence type="ECO:0000259" key="2">
    <source>
        <dbReference type="Pfam" id="PF20976"/>
    </source>
</evidence>
<gene>
    <name evidence="3" type="ORF">QBC41DRAFT_259389</name>
</gene>
<dbReference type="GO" id="GO:0034965">
    <property type="term" value="P:intronic box C/D snoRNA processing"/>
    <property type="evidence" value="ECO:0007669"/>
    <property type="project" value="TreeGrafter"/>
</dbReference>
<dbReference type="AlphaFoldDB" id="A0AA39Z4E2"/>
<dbReference type="Proteomes" id="UP001174997">
    <property type="component" value="Unassembled WGS sequence"/>
</dbReference>
<dbReference type="GO" id="GO:0000171">
    <property type="term" value="F:ribonuclease MRP activity"/>
    <property type="evidence" value="ECO:0007669"/>
    <property type="project" value="TreeGrafter"/>
</dbReference>
<name>A0AA39Z4E2_9PEZI</name>
<feature type="non-terminal residue" evidence="3">
    <location>
        <position position="150"/>
    </location>
</feature>
<dbReference type="PANTHER" id="PTHR28173">
    <property type="entry name" value="RIBONUCLEASES P/MRP PROTEIN SUBUNIT POP8"/>
    <property type="match status" value="1"/>
</dbReference>
<accession>A0AA39Z4E2</accession>
<feature type="compositionally biased region" description="Pro residues" evidence="1">
    <location>
        <begin position="7"/>
        <end position="19"/>
    </location>
</feature>
<evidence type="ECO:0000313" key="4">
    <source>
        <dbReference type="Proteomes" id="UP001174997"/>
    </source>
</evidence>
<dbReference type="GO" id="GO:0004526">
    <property type="term" value="F:ribonuclease P activity"/>
    <property type="evidence" value="ECO:0007669"/>
    <property type="project" value="TreeGrafter"/>
</dbReference>
<feature type="domain" description="Ribonucleases P/MRP subunit Pop8-like" evidence="2">
    <location>
        <begin position="39"/>
        <end position="114"/>
    </location>
</feature>
<dbReference type="GO" id="GO:0005655">
    <property type="term" value="C:nucleolar ribonuclease P complex"/>
    <property type="evidence" value="ECO:0007669"/>
    <property type="project" value="InterPro"/>
</dbReference>
<dbReference type="InterPro" id="IPR049128">
    <property type="entry name" value="Pop8-like_dom"/>
</dbReference>
<protein>
    <recommendedName>
        <fullName evidence="2">Ribonucleases P/MRP subunit Pop8-like domain-containing protein</fullName>
    </recommendedName>
</protein>
<feature type="region of interest" description="Disordered" evidence="1">
    <location>
        <begin position="1"/>
        <end position="31"/>
    </location>
</feature>
<keyword evidence="4" id="KW-1185">Reference proteome</keyword>
<comment type="caution">
    <text evidence="3">The sequence shown here is derived from an EMBL/GenBank/DDBJ whole genome shotgun (WGS) entry which is preliminary data.</text>
</comment>
<sequence length="150" mass="15617">MTQPMDLDPPPLLPSPSPLPKSHKSTPLTTLTLPPTTLSYASLTPLSPSPSSSPPPLDPLLLKSYLTSALSQFLGQTGAAIPIDILQVNPSPPSAWIRLPRPDLAAFSAAVASFGGISSGKEKLVLKVEAAGDFLGALISRGEGERDIWG</sequence>
<evidence type="ECO:0000256" key="1">
    <source>
        <dbReference type="SAM" id="MobiDB-lite"/>
    </source>
</evidence>
<dbReference type="GO" id="GO:0000294">
    <property type="term" value="P:nuclear-transcribed mRNA catabolic process, RNase MRP-dependent"/>
    <property type="evidence" value="ECO:0007669"/>
    <property type="project" value="TreeGrafter"/>
</dbReference>
<dbReference type="Pfam" id="PF20976">
    <property type="entry name" value="Pop8"/>
    <property type="match status" value="1"/>
</dbReference>
<dbReference type="GO" id="GO:0008033">
    <property type="term" value="P:tRNA processing"/>
    <property type="evidence" value="ECO:0007669"/>
    <property type="project" value="InterPro"/>
</dbReference>
<dbReference type="PANTHER" id="PTHR28173:SF1">
    <property type="entry name" value="RIBONUCLEASES P_MRP PROTEIN SUBUNIT POP8"/>
    <property type="match status" value="1"/>
</dbReference>
<dbReference type="InterPro" id="IPR020347">
    <property type="entry name" value="Pop8"/>
</dbReference>
<dbReference type="GO" id="GO:0000172">
    <property type="term" value="C:ribonuclease MRP complex"/>
    <property type="evidence" value="ECO:0007669"/>
    <property type="project" value="InterPro"/>
</dbReference>
<evidence type="ECO:0000313" key="3">
    <source>
        <dbReference type="EMBL" id="KAK0663976.1"/>
    </source>
</evidence>
<proteinExistence type="predicted"/>